<keyword evidence="2" id="KW-0805">Transcription regulation</keyword>
<dbReference type="GO" id="GO:0003712">
    <property type="term" value="F:transcription coregulator activity"/>
    <property type="evidence" value="ECO:0007669"/>
    <property type="project" value="TreeGrafter"/>
</dbReference>
<dbReference type="PANTHER" id="PTHR16088">
    <property type="entry name" value="YY1 ASSOCIATED PROTEIN-RELATED"/>
    <property type="match status" value="1"/>
</dbReference>
<feature type="region of interest" description="Disordered" evidence="6">
    <location>
        <begin position="1"/>
        <end position="29"/>
    </location>
</feature>
<dbReference type="InterPro" id="IPR009057">
    <property type="entry name" value="Homeodomain-like_sf"/>
</dbReference>
<keyword evidence="7" id="KW-1185">Reference proteome</keyword>
<evidence type="ECO:0000256" key="1">
    <source>
        <dbReference type="ARBA" id="ARBA00004123"/>
    </source>
</evidence>
<dbReference type="KEGG" id="soy:115874798"/>
<feature type="compositionally biased region" description="Polar residues" evidence="6">
    <location>
        <begin position="177"/>
        <end position="187"/>
    </location>
</feature>
<dbReference type="OrthoDB" id="6257037at2759"/>
<feature type="region of interest" description="Disordered" evidence="6">
    <location>
        <begin position="125"/>
        <end position="226"/>
    </location>
</feature>
<dbReference type="PROSITE" id="PS51477">
    <property type="entry name" value="PAH"/>
    <property type="match status" value="1"/>
</dbReference>
<feature type="compositionally biased region" description="Basic residues" evidence="6">
    <location>
        <begin position="1425"/>
        <end position="1435"/>
    </location>
</feature>
<feature type="compositionally biased region" description="Basic residues" evidence="6">
    <location>
        <begin position="1348"/>
        <end position="1359"/>
    </location>
</feature>
<organism evidence="7 8">
    <name type="scientific">Sitophilus oryzae</name>
    <name type="common">Rice weevil</name>
    <name type="synonym">Curculio oryzae</name>
    <dbReference type="NCBI Taxonomy" id="7048"/>
    <lineage>
        <taxon>Eukaryota</taxon>
        <taxon>Metazoa</taxon>
        <taxon>Ecdysozoa</taxon>
        <taxon>Arthropoda</taxon>
        <taxon>Hexapoda</taxon>
        <taxon>Insecta</taxon>
        <taxon>Pterygota</taxon>
        <taxon>Neoptera</taxon>
        <taxon>Endopterygota</taxon>
        <taxon>Coleoptera</taxon>
        <taxon>Polyphaga</taxon>
        <taxon>Cucujiformia</taxon>
        <taxon>Curculionidae</taxon>
        <taxon>Dryophthorinae</taxon>
        <taxon>Sitophilus</taxon>
    </lineage>
</organism>
<evidence type="ECO:0000313" key="8">
    <source>
        <dbReference type="RefSeq" id="XP_030745941.1"/>
    </source>
</evidence>
<feature type="compositionally biased region" description="Basic residues" evidence="6">
    <location>
        <begin position="1381"/>
        <end position="1396"/>
    </location>
</feature>
<proteinExistence type="predicted"/>
<feature type="region of interest" description="Disordered" evidence="6">
    <location>
        <begin position="1018"/>
        <end position="1058"/>
    </location>
</feature>
<keyword evidence="3" id="KW-0804">Transcription</keyword>
<dbReference type="InParanoid" id="A0A6J2X410"/>
<dbReference type="RefSeq" id="XP_030745941.1">
    <property type="nucleotide sequence ID" value="XM_030890081.1"/>
</dbReference>
<dbReference type="InterPro" id="IPR003822">
    <property type="entry name" value="PAH"/>
</dbReference>
<feature type="compositionally biased region" description="Polar residues" evidence="6">
    <location>
        <begin position="200"/>
        <end position="210"/>
    </location>
</feature>
<feature type="compositionally biased region" description="Polar residues" evidence="6">
    <location>
        <begin position="913"/>
        <end position="925"/>
    </location>
</feature>
<dbReference type="GeneID" id="115874798"/>
<dbReference type="FunCoup" id="A0A6J2X410">
    <property type="interactions" value="528"/>
</dbReference>
<evidence type="ECO:0000256" key="2">
    <source>
        <dbReference type="ARBA" id="ARBA00023015"/>
    </source>
</evidence>
<feature type="compositionally biased region" description="Polar residues" evidence="6">
    <location>
        <begin position="848"/>
        <end position="889"/>
    </location>
</feature>
<feature type="compositionally biased region" description="Low complexity" evidence="6">
    <location>
        <begin position="1513"/>
        <end position="1533"/>
    </location>
</feature>
<dbReference type="Pfam" id="PF21227">
    <property type="entry name" value="Myb_DNA-binding_7"/>
    <property type="match status" value="1"/>
</dbReference>
<feature type="compositionally biased region" description="Basic and acidic residues" evidence="6">
    <location>
        <begin position="1466"/>
        <end position="1475"/>
    </location>
</feature>
<feature type="compositionally biased region" description="Polar residues" evidence="6">
    <location>
        <begin position="1037"/>
        <end position="1048"/>
    </location>
</feature>
<feature type="region of interest" description="Disordered" evidence="6">
    <location>
        <begin position="846"/>
        <end position="968"/>
    </location>
</feature>
<comment type="subcellular location">
    <subcellularLocation>
        <location evidence="1 5">Nucleus</location>
    </subcellularLocation>
</comment>
<evidence type="ECO:0000256" key="3">
    <source>
        <dbReference type="ARBA" id="ARBA00023163"/>
    </source>
</evidence>
<dbReference type="GO" id="GO:0005634">
    <property type="term" value="C:nucleus"/>
    <property type="evidence" value="ECO:0007669"/>
    <property type="project" value="UniProtKB-SubCell"/>
</dbReference>
<dbReference type="InterPro" id="IPR052435">
    <property type="entry name" value="YY1-Transcr_Regul"/>
</dbReference>
<dbReference type="PANTHER" id="PTHR16088:SF3">
    <property type="entry name" value="GON-4-LIKE PROTEIN"/>
    <property type="match status" value="1"/>
</dbReference>
<sequence length="1598" mass="182624">MEEDLGKSACDESTLVVQSDSEDESSDSDLEIDFDQILIPQRTSSPILLNENDIIETLKHEIGKQIEAKAEKTNLTVTNVKTIIRQILTHEHVKALIVNGQECEKVKELVSLYEPKLTRSKAKELLSSTTIKSVPPPPWVPQPPTSETHVLIGEDLKEDDSGDEYVPGEESEDDNNESAASESDTSSLPPPTPPTPVSMEDSSTQTTNWTDDGVFKIPPPKTDQEDIPNIALRTRSKINLSSTPLEAIEQSFVPPDITTDMYDMECDDDVWKEFLKGFTQPLEEVARPTDDEEQDPEYNILADDEINNVDREDFRVDKAVKITKKEIKQLWDELFDYLRDLSEDYGDQTIKENSENTNLEQGNQMNESLMSQQYSGVFLEQRDSVEQTLIPVKQEVIIEQQQICILEQQVRQHVQMLTQNFILSYEHPEYHNLSSQFHEYLLNLKMLSDGKDISLFKPMNLKQALELIDEWVKLFATNTCEVQATRDHVTKELIRCIQMKMAGNSSSCILTFPKLVLETILNSQVFLYPALLPKIPFKSDQFFGPHAGFTDAEDRLLVFGLAEFTKFLEEEKHTVKISLKEKVQYIHDYMMPHKDPQYIIRHINQTKHPRCATNPIQQYFLHGRIRPVIHYIYPLNQAVAPSQRLADELPYQWRNFVYPNYDKNKTIKVNNPTVRTSNLPQVFFINSPFLGSPILSSPIFSFNSSQRRTRNTSKLYNQTPRIRRQSCRKVLNRSFNSVDQFIAVFKQPVCVQKLIHFLAEIEPEESNSVPKEVFLKEGKHRPSMLSMPSLNTPAKKTSTNSDEAFTNVNRSDNVTPNNIQVNAEQLAEIEAEESNSVPKEVLPKVGKNRSSIPSLTMPVNKTPKNSDEASTNVNSSDNVTTKNTQTNVEQLAEIDPKGSNSVPKEVSPKVGKNRSSILSMPSLNTPVKMIHKNSDEVSTNVNESEKITTKNTQANAEQKSSSSLQDQKKDKFAKNLEFSTISSASFQQAEMSSEVEFYRNSSDVQICQTSQSVVDRIQEPVQDITQKQKPEKDNLEESNVSSVPTVKSNVRKEPSGAEKKKAKLRKEFVANLSIATPEDAESEKHKSEMFALAYYDKLRETLELEDYYKVIQILTEFESGDVIDLYKNIQCVLRPKYAELAEEFLYFLKEKEAAALDQLIPWMEVQARVKFCHKLEIYFKDQPAQLKKIYNSLVEFSQMEDVTLEKVKNVLSLMLKGNPILIDLFLQNFKDERPPTSLLEGPYEKLDINKELARQDDEEIYEKFVVPNTEDKYGGVNCVCHCHKIEDNEYKSRYKHCNSCGLRFIHGKVYVQSCRGMHPATVCFNTSSNSSQISRLQEKKTNISVPLSHRKKRYGHSPSKHVSTNGKEHVDEDTEDEELGKRKKSVSQKSPRKRKKTDTTKPLSPKKSPGKTNDSLDCSKDSIKPRKRTYSGKRTKKDEVKKTESEVLKKNEIIDEKCQEEEIEGEEKLEHQEDHQETDDCMDSSGESLEKPLTPGQQTAESESEIYCEESSQDNYESDSSSSSIESTKGSQSDSNTNDEPPWKREEDTIILETFQKEDDKEYALQIISDKLPHRTRDDINGRFSKLMDLLLETLKQK</sequence>
<evidence type="ECO:0000313" key="7">
    <source>
        <dbReference type="Proteomes" id="UP000504635"/>
    </source>
</evidence>
<reference evidence="8" key="1">
    <citation type="submission" date="2025-08" db="UniProtKB">
        <authorList>
            <consortium name="RefSeq"/>
        </authorList>
    </citation>
    <scope>IDENTIFICATION</scope>
    <source>
        <tissue evidence="8">Gonads</tissue>
    </source>
</reference>
<feature type="compositionally biased region" description="Basic and acidic residues" evidence="6">
    <location>
        <begin position="1"/>
        <end position="10"/>
    </location>
</feature>
<dbReference type="Gene3D" id="1.10.10.60">
    <property type="entry name" value="Homeodomain-like"/>
    <property type="match status" value="1"/>
</dbReference>
<keyword evidence="4 5" id="KW-0539">Nucleus</keyword>
<dbReference type="GO" id="GO:0006355">
    <property type="term" value="P:regulation of DNA-templated transcription"/>
    <property type="evidence" value="ECO:0007669"/>
    <property type="project" value="InterPro"/>
</dbReference>
<feature type="compositionally biased region" description="Pro residues" evidence="6">
    <location>
        <begin position="134"/>
        <end position="144"/>
    </location>
</feature>
<feature type="compositionally biased region" description="Basic and acidic residues" evidence="6">
    <location>
        <begin position="1026"/>
        <end position="1035"/>
    </location>
</feature>
<dbReference type="Proteomes" id="UP000504635">
    <property type="component" value="Unplaced"/>
</dbReference>
<feature type="region of interest" description="Disordered" evidence="6">
    <location>
        <begin position="1327"/>
        <end position="1548"/>
    </location>
</feature>
<evidence type="ECO:0000256" key="4">
    <source>
        <dbReference type="ARBA" id="ARBA00023242"/>
    </source>
</evidence>
<feature type="compositionally biased region" description="Acidic residues" evidence="6">
    <location>
        <begin position="20"/>
        <end position="29"/>
    </location>
</feature>
<dbReference type="SUPFAM" id="SSF46689">
    <property type="entry name" value="Homeodomain-like"/>
    <property type="match status" value="1"/>
</dbReference>
<feature type="compositionally biased region" description="Acidic residues" evidence="6">
    <location>
        <begin position="156"/>
        <end position="176"/>
    </location>
</feature>
<accession>A0A6J2X410</accession>
<protein>
    <submittedName>
        <fullName evidence="8">Uncharacterized protein LOC115874798</fullName>
    </submittedName>
</protein>
<feature type="compositionally biased region" description="Acidic residues" evidence="6">
    <location>
        <begin position="1502"/>
        <end position="1512"/>
    </location>
</feature>
<evidence type="ECO:0000256" key="6">
    <source>
        <dbReference type="SAM" id="MobiDB-lite"/>
    </source>
</evidence>
<name>A0A6J2X410_SITOR</name>
<gene>
    <name evidence="8" type="primary">LOC115874798</name>
</gene>
<feature type="compositionally biased region" description="Basic and acidic residues" evidence="6">
    <location>
        <begin position="1436"/>
        <end position="1457"/>
    </location>
</feature>
<evidence type="ECO:0000256" key="5">
    <source>
        <dbReference type="PROSITE-ProRule" id="PRU00810"/>
    </source>
</evidence>